<organism evidence="1 2">
    <name type="scientific">Vaccinium darrowii</name>
    <dbReference type="NCBI Taxonomy" id="229202"/>
    <lineage>
        <taxon>Eukaryota</taxon>
        <taxon>Viridiplantae</taxon>
        <taxon>Streptophyta</taxon>
        <taxon>Embryophyta</taxon>
        <taxon>Tracheophyta</taxon>
        <taxon>Spermatophyta</taxon>
        <taxon>Magnoliopsida</taxon>
        <taxon>eudicotyledons</taxon>
        <taxon>Gunneridae</taxon>
        <taxon>Pentapetalae</taxon>
        <taxon>asterids</taxon>
        <taxon>Ericales</taxon>
        <taxon>Ericaceae</taxon>
        <taxon>Vaccinioideae</taxon>
        <taxon>Vaccinieae</taxon>
        <taxon>Vaccinium</taxon>
    </lineage>
</organism>
<protein>
    <submittedName>
        <fullName evidence="1">Uncharacterized protein</fullName>
    </submittedName>
</protein>
<comment type="caution">
    <text evidence="1">The sequence shown here is derived from an EMBL/GenBank/DDBJ whole genome shotgun (WGS) entry which is preliminary data.</text>
</comment>
<name>A0ACB7Y944_9ERIC</name>
<evidence type="ECO:0000313" key="1">
    <source>
        <dbReference type="EMBL" id="KAH7850037.1"/>
    </source>
</evidence>
<keyword evidence="2" id="KW-1185">Reference proteome</keyword>
<sequence length="407" mass="46440">MAAYYPGLSNQRDILPVPYLRDQKLDPGPEQPYAQSNLMYMNQYTSAASFPELFSGGSPSLYDPSARDELEFMPPASERTAGQAIDVIKYADSDNSYNTIKFGDLTSPYGAMGSNDMHFSQHLCEPSGGGVGPNCNSKYLKAAQQLLNEVVNVQAAMKQFETNKHNDSFDTKTNPNDPHEPMTNCSSEISPSERQDMQNKLSKLLSMSDEVDTRYRQYYNQMQMLVSSFEMVSGHGAAKPYTILALKTISRHFRSLHDAINGQIKVIQEKLGDHDSAPRGLPRLRFVEQKLRQQKQFGVMRHSWRPQRGLPESSVSILRAWLFEHFLHPYPKESEKVTLAKKTGLSRRQVANWFINARVRLWKPMVEEMYKEEFSEVDFKSSPELLLTTDKSWPPEDMGEELRDFVI</sequence>
<reference evidence="1 2" key="1">
    <citation type="journal article" date="2021" name="Hortic Res">
        <title>High-quality reference genome and annotation aids understanding of berry development for evergreen blueberry (Vaccinium darrowii).</title>
        <authorList>
            <person name="Yu J."/>
            <person name="Hulse-Kemp A.M."/>
            <person name="Babiker E."/>
            <person name="Staton M."/>
        </authorList>
    </citation>
    <scope>NUCLEOTIDE SEQUENCE [LARGE SCALE GENOMIC DNA]</scope>
    <source>
        <strain evidence="2">cv. NJ 8807/NJ 8810</strain>
        <tissue evidence="1">Young leaf</tissue>
    </source>
</reference>
<accession>A0ACB7Y944</accession>
<evidence type="ECO:0000313" key="2">
    <source>
        <dbReference type="Proteomes" id="UP000828048"/>
    </source>
</evidence>
<gene>
    <name evidence="1" type="ORF">Vadar_026837</name>
</gene>
<proteinExistence type="predicted"/>
<dbReference type="Proteomes" id="UP000828048">
    <property type="component" value="Chromosome 7"/>
</dbReference>
<dbReference type="EMBL" id="CM037157">
    <property type="protein sequence ID" value="KAH7850037.1"/>
    <property type="molecule type" value="Genomic_DNA"/>
</dbReference>